<dbReference type="Pfam" id="PF24809">
    <property type="entry name" value="DUF7708"/>
    <property type="match status" value="1"/>
</dbReference>
<gene>
    <name evidence="5" type="ORF">K444DRAFT_506864</name>
</gene>
<dbReference type="Pfam" id="PF24883">
    <property type="entry name" value="NPHP3_N"/>
    <property type="match status" value="1"/>
</dbReference>
<feature type="domain" description="GPI inositol-deacylase winged helix" evidence="2">
    <location>
        <begin position="486"/>
        <end position="560"/>
    </location>
</feature>
<dbReference type="PANTHER" id="PTHR10039">
    <property type="entry name" value="AMELOGENIN"/>
    <property type="match status" value="1"/>
</dbReference>
<evidence type="ECO:0000259" key="3">
    <source>
        <dbReference type="Pfam" id="PF24809"/>
    </source>
</evidence>
<dbReference type="InterPro" id="IPR027417">
    <property type="entry name" value="P-loop_NTPase"/>
</dbReference>
<dbReference type="Gene3D" id="1.25.40.10">
    <property type="entry name" value="Tetratricopeptide repeat domain"/>
    <property type="match status" value="2"/>
</dbReference>
<dbReference type="Proteomes" id="UP000235371">
    <property type="component" value="Unassembled WGS sequence"/>
</dbReference>
<evidence type="ECO:0000313" key="6">
    <source>
        <dbReference type="Proteomes" id="UP000235371"/>
    </source>
</evidence>
<sequence length="1089" mass="125722">SLQKQAIEKARSSFSRLPTEDVIFQQCINQADTIPDVVKSVIQTSHSYKSRRSTGLLRKFEQHTQFLQNVSDIVDIVVQTQAGIGCPLWAPIKFVLKVSKDHAQAAEQILNLIEVISENHPRFEVYGKLPPSPILQTALLNIFTDVVEFSVRAFRFFRRSALGLPVLTIKLEAQKFRCQSWLEPPSIREFHQRQVHTKLPGTCDWIKENPAFVNWTKPSPLSVSGRLLCISGTHGCGKTILASSIIEDLQNKQLQIIFYYFSGKNARLKNLDGIVRAFLWQFLDGTTDQRRLGLLNSLVLKGPPVLIDMIHALKEVAALVTTPIYCVVDGVDEYIDESNDTIEKLLQLVLGLLNANANFRVVLLGRQHALQPHVLEATIGAKSEMIEIYPDLVKRDIGAFIEAGIDARINSDLLRLPGLRDSISKMLQEKSDGMFLWVELMINDLSKSDSQFEVRERLRNPPRSLEEIYRRLFLRLVKRLDKLQLNLARKLLAFTIISCRTLEVNELQYALALDSGSCTFREHLLLHPGQRILDVCGDFINIKDDFVQFIHFSIQEFLTRPEDEWQHSDDRDIICFRVDLEPTHRSLGSACVDYLSVCEYGFPLSDTDAFSKLAKDHPFLRYASRYAISHLSQAGPLCPASARKIRSFLGSENYAPWIEYLAMLVLEDRSSAMLGDEFERFISQLDMGEYKLGAFENDIRMHMNQELERRTRTFGKHDPRTERWQSFLQIISLNGGIDEDTDHNFANQAPPLLSTDESTLSHISNALIRNPTLPPHQQIDVLLKLGTHLQRVKVLTDPLKMLFRTILQKSHAIPVYVLLVIADFYYSLDKWEEALEVYRAAFVKAEGQESRLKFVILYNIGVSLSKQEHYKEAESIHRQCLKWQERVLGEDREDTLWSINELAYILYKQEQYVEAEALYRRCLKLRERVLGEENKDTLWSIHWLAYVLYRQEQYVEAEALYRRCLKLRERVLGEENKDTLLSIGNLACVLCEQEQYVEAEALHRRCLKLREKVLGEGHKDTLLGIYWLAYVLCEQEQYIEAEALYRRCLKWQERVLGEDYEATLRSVGELAFVLCRQEKYVEAEALYRR</sequence>
<feature type="domain" description="DUF7708" evidence="3">
    <location>
        <begin position="61"/>
        <end position="162"/>
    </location>
</feature>
<dbReference type="PANTHER" id="PTHR10039:SF14">
    <property type="entry name" value="NACHT DOMAIN-CONTAINING PROTEIN"/>
    <property type="match status" value="1"/>
</dbReference>
<proteinExistence type="predicted"/>
<organism evidence="5 6">
    <name type="scientific">Hyaloscypha bicolor E</name>
    <dbReference type="NCBI Taxonomy" id="1095630"/>
    <lineage>
        <taxon>Eukaryota</taxon>
        <taxon>Fungi</taxon>
        <taxon>Dikarya</taxon>
        <taxon>Ascomycota</taxon>
        <taxon>Pezizomycotina</taxon>
        <taxon>Leotiomycetes</taxon>
        <taxon>Helotiales</taxon>
        <taxon>Hyaloscyphaceae</taxon>
        <taxon>Hyaloscypha</taxon>
        <taxon>Hyaloscypha bicolor</taxon>
    </lineage>
</organism>
<dbReference type="Pfam" id="PF13424">
    <property type="entry name" value="TPR_12"/>
    <property type="match status" value="3"/>
</dbReference>
<feature type="domain" description="Nephrocystin 3-like N-terminal" evidence="4">
    <location>
        <begin position="201"/>
        <end position="366"/>
    </location>
</feature>
<dbReference type="InterPro" id="IPR056125">
    <property type="entry name" value="DUF7708"/>
</dbReference>
<keyword evidence="6" id="KW-1185">Reference proteome</keyword>
<dbReference type="STRING" id="1095630.A0A2J6TMF5"/>
<reference evidence="5 6" key="1">
    <citation type="submission" date="2016-04" db="EMBL/GenBank/DDBJ databases">
        <title>A degradative enzymes factory behind the ericoid mycorrhizal symbiosis.</title>
        <authorList>
            <consortium name="DOE Joint Genome Institute"/>
            <person name="Martino E."/>
            <person name="Morin E."/>
            <person name="Grelet G."/>
            <person name="Kuo A."/>
            <person name="Kohler A."/>
            <person name="Daghino S."/>
            <person name="Barry K."/>
            <person name="Choi C."/>
            <person name="Cichocki N."/>
            <person name="Clum A."/>
            <person name="Copeland A."/>
            <person name="Hainaut M."/>
            <person name="Haridas S."/>
            <person name="Labutti K."/>
            <person name="Lindquist E."/>
            <person name="Lipzen A."/>
            <person name="Khouja H.-R."/>
            <person name="Murat C."/>
            <person name="Ohm R."/>
            <person name="Olson A."/>
            <person name="Spatafora J."/>
            <person name="Veneault-Fourrey C."/>
            <person name="Henrissat B."/>
            <person name="Grigoriev I."/>
            <person name="Martin F."/>
            <person name="Perotto S."/>
        </authorList>
    </citation>
    <scope>NUCLEOTIDE SEQUENCE [LARGE SCALE GENOMIC DNA]</scope>
    <source>
        <strain evidence="5 6">E</strain>
    </source>
</reference>
<name>A0A2J6TMF5_9HELO</name>
<dbReference type="OrthoDB" id="1658288at2759"/>
<dbReference type="AlphaFoldDB" id="A0A2J6TMF5"/>
<evidence type="ECO:0000259" key="2">
    <source>
        <dbReference type="Pfam" id="PF22939"/>
    </source>
</evidence>
<evidence type="ECO:0000256" key="1">
    <source>
        <dbReference type="ARBA" id="ARBA00022737"/>
    </source>
</evidence>
<feature type="non-terminal residue" evidence="5">
    <location>
        <position position="1"/>
    </location>
</feature>
<dbReference type="InParanoid" id="A0A2J6TMF5"/>
<evidence type="ECO:0000313" key="5">
    <source>
        <dbReference type="EMBL" id="PMD64205.1"/>
    </source>
</evidence>
<dbReference type="SUPFAM" id="SSF52540">
    <property type="entry name" value="P-loop containing nucleoside triphosphate hydrolases"/>
    <property type="match status" value="1"/>
</dbReference>
<evidence type="ECO:0000259" key="4">
    <source>
        <dbReference type="Pfam" id="PF24883"/>
    </source>
</evidence>
<dbReference type="InterPro" id="IPR054471">
    <property type="entry name" value="GPIID_WHD"/>
</dbReference>
<keyword evidence="1" id="KW-0677">Repeat</keyword>
<dbReference type="SMART" id="SM00028">
    <property type="entry name" value="TPR"/>
    <property type="match status" value="6"/>
</dbReference>
<protein>
    <submittedName>
        <fullName evidence="5">Uncharacterized protein</fullName>
    </submittedName>
</protein>
<dbReference type="Pfam" id="PF22939">
    <property type="entry name" value="WHD_GPIID"/>
    <property type="match status" value="1"/>
</dbReference>
<dbReference type="InterPro" id="IPR056884">
    <property type="entry name" value="NPHP3-like_N"/>
</dbReference>
<accession>A0A2J6TMF5</accession>
<dbReference type="SUPFAM" id="SSF48452">
    <property type="entry name" value="TPR-like"/>
    <property type="match status" value="3"/>
</dbReference>
<dbReference type="InterPro" id="IPR019734">
    <property type="entry name" value="TPR_rpt"/>
</dbReference>
<dbReference type="InterPro" id="IPR011990">
    <property type="entry name" value="TPR-like_helical_dom_sf"/>
</dbReference>
<feature type="non-terminal residue" evidence="5">
    <location>
        <position position="1089"/>
    </location>
</feature>
<dbReference type="Gene3D" id="3.40.50.300">
    <property type="entry name" value="P-loop containing nucleotide triphosphate hydrolases"/>
    <property type="match status" value="1"/>
</dbReference>
<dbReference type="RefSeq" id="XP_024741109.1">
    <property type="nucleotide sequence ID" value="XM_024873399.1"/>
</dbReference>
<dbReference type="GeneID" id="36581479"/>
<dbReference type="EMBL" id="KZ613769">
    <property type="protein sequence ID" value="PMD64205.1"/>
    <property type="molecule type" value="Genomic_DNA"/>
</dbReference>